<proteinExistence type="inferred from homology"/>
<protein>
    <recommendedName>
        <fullName evidence="7">Flagellar protein FliT</fullName>
    </recommendedName>
</protein>
<evidence type="ECO:0000256" key="1">
    <source>
        <dbReference type="ARBA" id="ARBA00004514"/>
    </source>
</evidence>
<name>A0ABS1TF52_9CLOT</name>
<evidence type="ECO:0000256" key="2">
    <source>
        <dbReference type="ARBA" id="ARBA00022490"/>
    </source>
</evidence>
<evidence type="ECO:0000313" key="8">
    <source>
        <dbReference type="EMBL" id="MBL4938004.1"/>
    </source>
</evidence>
<keyword evidence="2" id="KW-0963">Cytoplasm</keyword>
<accession>A0ABS1TF52</accession>
<comment type="function">
    <text evidence="5">May act as an export chaperone for the filament capping protein FliD.</text>
</comment>
<dbReference type="Pfam" id="PF05400">
    <property type="entry name" value="FliT"/>
    <property type="match status" value="1"/>
</dbReference>
<comment type="caution">
    <text evidence="8">The sequence shown here is derived from an EMBL/GenBank/DDBJ whole genome shotgun (WGS) entry which is preliminary data.</text>
</comment>
<evidence type="ECO:0000256" key="3">
    <source>
        <dbReference type="ARBA" id="ARBA00022795"/>
    </source>
</evidence>
<comment type="subcellular location">
    <subcellularLocation>
        <location evidence="1">Cytoplasm</location>
        <location evidence="1">Cytosol</location>
    </subcellularLocation>
</comment>
<evidence type="ECO:0000313" key="9">
    <source>
        <dbReference type="Proteomes" id="UP000632377"/>
    </source>
</evidence>
<evidence type="ECO:0000256" key="6">
    <source>
        <dbReference type="ARBA" id="ARBA00093785"/>
    </source>
</evidence>
<sequence>MKEYEVIFEQYKVMSIKILESLIKEDYDILSQLLGDRELLIEKMKELNLDTTDFKNQAVKYGIIENEAKIKLLMIQKMDDIKLKLHKLELGEKANKFYNKSFYDNNKVFSKKV</sequence>
<evidence type="ECO:0000256" key="4">
    <source>
        <dbReference type="ARBA" id="ARBA00023186"/>
    </source>
</evidence>
<comment type="similarity">
    <text evidence="6">Belongs to the bacillales FliT family.</text>
</comment>
<dbReference type="EMBL" id="JAESWC010000018">
    <property type="protein sequence ID" value="MBL4938004.1"/>
    <property type="molecule type" value="Genomic_DNA"/>
</dbReference>
<gene>
    <name evidence="8" type="ORF">JK636_20035</name>
</gene>
<organism evidence="8 9">
    <name type="scientific">Clostridium rhizosphaerae</name>
    <dbReference type="NCBI Taxonomy" id="2803861"/>
    <lineage>
        <taxon>Bacteria</taxon>
        <taxon>Bacillati</taxon>
        <taxon>Bacillota</taxon>
        <taxon>Clostridia</taxon>
        <taxon>Eubacteriales</taxon>
        <taxon>Clostridiaceae</taxon>
        <taxon>Clostridium</taxon>
    </lineage>
</organism>
<reference evidence="8 9" key="1">
    <citation type="submission" date="2021-01" db="EMBL/GenBank/DDBJ databases">
        <title>Genome public.</title>
        <authorList>
            <person name="Liu C."/>
            <person name="Sun Q."/>
        </authorList>
    </citation>
    <scope>NUCLEOTIDE SEQUENCE [LARGE SCALE GENOMIC DNA]</scope>
    <source>
        <strain evidence="8 9">YIM B02515</strain>
    </source>
</reference>
<keyword evidence="4" id="KW-0143">Chaperone</keyword>
<evidence type="ECO:0000256" key="5">
    <source>
        <dbReference type="ARBA" id="ARBA00093765"/>
    </source>
</evidence>
<keyword evidence="3" id="KW-1005">Bacterial flagellum biogenesis</keyword>
<dbReference type="Proteomes" id="UP000632377">
    <property type="component" value="Unassembled WGS sequence"/>
</dbReference>
<keyword evidence="8" id="KW-0969">Cilium</keyword>
<dbReference type="RefSeq" id="WP_202750743.1">
    <property type="nucleotide sequence ID" value="NZ_JAESWC010000018.1"/>
</dbReference>
<evidence type="ECO:0000256" key="7">
    <source>
        <dbReference type="ARBA" id="ARBA00093797"/>
    </source>
</evidence>
<dbReference type="InterPro" id="IPR008622">
    <property type="entry name" value="FliT"/>
</dbReference>
<keyword evidence="8" id="KW-0966">Cell projection</keyword>
<keyword evidence="9" id="KW-1185">Reference proteome</keyword>
<keyword evidence="8" id="KW-0282">Flagellum</keyword>